<dbReference type="SUPFAM" id="SSF57667">
    <property type="entry name" value="beta-beta-alpha zinc fingers"/>
    <property type="match status" value="1"/>
</dbReference>
<reference evidence="4" key="1">
    <citation type="submission" date="2020-06" db="EMBL/GenBank/DDBJ databases">
        <authorList>
            <person name="Ji K."/>
            <person name="Li J."/>
        </authorList>
    </citation>
    <scope>NUCLEOTIDE SEQUENCE</scope>
    <source>
        <strain evidence="4">JKM2019</strain>
        <tissue evidence="4">Whole body</tissue>
    </source>
</reference>
<dbReference type="PROSITE" id="PS50157">
    <property type="entry name" value="ZINC_FINGER_C2H2_2"/>
    <property type="match status" value="2"/>
</dbReference>
<evidence type="ECO:0000313" key="4">
    <source>
        <dbReference type="EMBL" id="KAH7636511.1"/>
    </source>
</evidence>
<name>A0A9D4NQH1_DERFA</name>
<keyword evidence="1" id="KW-0863">Zinc-finger</keyword>
<feature type="domain" description="C2H2-type" evidence="3">
    <location>
        <begin position="364"/>
        <end position="394"/>
    </location>
</feature>
<gene>
    <name evidence="4" type="ORF">HUG17_10481</name>
</gene>
<dbReference type="PROSITE" id="PS00028">
    <property type="entry name" value="ZINC_FINGER_C2H2_1"/>
    <property type="match status" value="1"/>
</dbReference>
<dbReference type="GO" id="GO:0008270">
    <property type="term" value="F:zinc ion binding"/>
    <property type="evidence" value="ECO:0007669"/>
    <property type="project" value="UniProtKB-KW"/>
</dbReference>
<evidence type="ECO:0000259" key="3">
    <source>
        <dbReference type="PROSITE" id="PS50157"/>
    </source>
</evidence>
<dbReference type="AlphaFoldDB" id="A0A9D4NQH1"/>
<evidence type="ECO:0000256" key="1">
    <source>
        <dbReference type="PROSITE-ProRule" id="PRU00042"/>
    </source>
</evidence>
<feature type="compositionally biased region" description="Polar residues" evidence="2">
    <location>
        <begin position="281"/>
        <end position="320"/>
    </location>
</feature>
<evidence type="ECO:0000256" key="2">
    <source>
        <dbReference type="SAM" id="MobiDB-lite"/>
    </source>
</evidence>
<keyword evidence="1" id="KW-0479">Metal-binding</keyword>
<organism evidence="4">
    <name type="scientific">Dermatophagoides farinae</name>
    <name type="common">American house dust mite</name>
    <dbReference type="NCBI Taxonomy" id="6954"/>
    <lineage>
        <taxon>Eukaryota</taxon>
        <taxon>Metazoa</taxon>
        <taxon>Ecdysozoa</taxon>
        <taxon>Arthropoda</taxon>
        <taxon>Chelicerata</taxon>
        <taxon>Arachnida</taxon>
        <taxon>Acari</taxon>
        <taxon>Acariformes</taxon>
        <taxon>Sarcoptiformes</taxon>
        <taxon>Astigmata</taxon>
        <taxon>Psoroptidia</taxon>
        <taxon>Analgoidea</taxon>
        <taxon>Pyroglyphidae</taxon>
        <taxon>Dermatophagoidinae</taxon>
        <taxon>Dermatophagoides</taxon>
    </lineage>
</organism>
<sequence length="492" mass="54984">MNNNNSISSGAVGKSITPPPLIMSSTTPSSASSSSSMLKISTNNKSLMNGNHLNLNLNENSNDSQQQNAQQQNGPIMTTADTIRRKKKSHLSRDELARVCQLGEVTFESYNNSTYMIAIRSKGDRKSLIGYRCDWNTCGYMNARVEPLCRIDSNSDNNGNKKTIGKKSISSSGSQLLDLLNGGSGSSTSGTSAITGTVDSELKQQKTTKNSSINQMDIVTINDDNDNDDDDDDDDENIVDNHQSPSLIPSNTVDLNNHVDRNNNKSNCQQHDDDDNDSSSLIVESNTNNQQQQPINGVDQSSSDPNQFNSSTIQQQHEPPTTTTTTVNLQVDLDLDSFDDVAKIRDNENKYIIALQKDMKIVGYRCDWPECEFLTCRKYVMVNHINGKHTNQRPYSCDMCNFTFVKRYFLKAHMYKVHKRRMSLDDRKDQHDTDIHNDDCSSSYDDSNAAIIINNSSSNNKRDHQNHDSFNDSLGLLVNNNNKNLKSIHNLQ</sequence>
<feature type="region of interest" description="Disordered" evidence="2">
    <location>
        <begin position="1"/>
        <end position="80"/>
    </location>
</feature>
<reference evidence="4" key="2">
    <citation type="journal article" date="2021" name="World Allergy Organ. J.">
        <title>Chromosome-level assembly of Dermatophagoides farinae genome and transcriptome reveals two novel allergens Der f 37 and Der f 39.</title>
        <authorList>
            <person name="Chen J."/>
            <person name="Cai Z."/>
            <person name="Fan D."/>
            <person name="Hu J."/>
            <person name="Hou Y."/>
            <person name="He Y."/>
            <person name="Zhang Z."/>
            <person name="Zhao Z."/>
            <person name="Gao P."/>
            <person name="Hu W."/>
            <person name="Sun J."/>
            <person name="Li J."/>
            <person name="Ji K."/>
        </authorList>
    </citation>
    <scope>NUCLEOTIDE SEQUENCE</scope>
    <source>
        <strain evidence="4">JKM2019</strain>
    </source>
</reference>
<dbReference type="EMBL" id="SDOV01000010">
    <property type="protein sequence ID" value="KAH7636511.1"/>
    <property type="molecule type" value="Genomic_DNA"/>
</dbReference>
<feature type="region of interest" description="Disordered" evidence="2">
    <location>
        <begin position="150"/>
        <end position="169"/>
    </location>
</feature>
<keyword evidence="1" id="KW-0862">Zinc</keyword>
<feature type="compositionally biased region" description="Polar residues" evidence="2">
    <location>
        <begin position="242"/>
        <end position="255"/>
    </location>
</feature>
<proteinExistence type="predicted"/>
<comment type="caution">
    <text evidence="4">The sequence shown here is derived from an EMBL/GenBank/DDBJ whole genome shotgun (WGS) entry which is preliminary data.</text>
</comment>
<dbReference type="Proteomes" id="UP000828236">
    <property type="component" value="Unassembled WGS sequence"/>
</dbReference>
<feature type="compositionally biased region" description="Acidic residues" evidence="2">
    <location>
        <begin position="223"/>
        <end position="238"/>
    </location>
</feature>
<feature type="domain" description="C2H2-type" evidence="3">
    <location>
        <begin position="395"/>
        <end position="423"/>
    </location>
</feature>
<dbReference type="InterPro" id="IPR013087">
    <property type="entry name" value="Znf_C2H2_type"/>
</dbReference>
<dbReference type="Gene3D" id="3.30.160.60">
    <property type="entry name" value="Classic Zinc Finger"/>
    <property type="match status" value="1"/>
</dbReference>
<feature type="compositionally biased region" description="Low complexity" evidence="2">
    <location>
        <begin position="175"/>
        <end position="196"/>
    </location>
</feature>
<feature type="compositionally biased region" description="Low complexity" evidence="2">
    <location>
        <begin position="157"/>
        <end position="169"/>
    </location>
</feature>
<accession>A0A9D4NQH1</accession>
<feature type="region of interest" description="Disordered" evidence="2">
    <location>
        <begin position="175"/>
        <end position="324"/>
    </location>
</feature>
<dbReference type="SMART" id="SM00355">
    <property type="entry name" value="ZnF_C2H2"/>
    <property type="match status" value="2"/>
</dbReference>
<feature type="compositionally biased region" description="Low complexity" evidence="2">
    <location>
        <begin position="46"/>
        <end position="73"/>
    </location>
</feature>
<dbReference type="InterPro" id="IPR036236">
    <property type="entry name" value="Znf_C2H2_sf"/>
</dbReference>
<feature type="compositionally biased region" description="Low complexity" evidence="2">
    <location>
        <begin position="24"/>
        <end position="36"/>
    </location>
</feature>
<dbReference type="Gene3D" id="6.10.140.370">
    <property type="match status" value="1"/>
</dbReference>
<feature type="compositionally biased region" description="Polar residues" evidence="2">
    <location>
        <begin position="205"/>
        <end position="215"/>
    </location>
</feature>
<protein>
    <recommendedName>
        <fullName evidence="3">C2H2-type domain-containing protein</fullName>
    </recommendedName>
</protein>